<evidence type="ECO:0000313" key="3">
    <source>
        <dbReference type="EMBL" id="ANI93693.1"/>
    </source>
</evidence>
<dbReference type="InterPro" id="IPR036188">
    <property type="entry name" value="FAD/NAD-bd_sf"/>
</dbReference>
<evidence type="ECO:0000256" key="2">
    <source>
        <dbReference type="SAM" id="MobiDB-lite"/>
    </source>
</evidence>
<sequence length="612" mass="68692">MTDTKINPTEAADSGDPRSGADKAIDSWLAEFDSALSANDVGRAAELFEADGFWRDFVAFTWNLKTMEGRDDIRDMLTSRLADVRPRNWRRDDPANADSGVIDGWLTFETDVARGWAHLRLREGKAWTLLTTMQELKGFEERKGRARDKGVDHVITRERKTWLERRREAEETLGYSEQPYVVIIGGGQGGIGLAARLKRADVPTIVVERNERAGDSWRKRYKSLHLHDPVWYDHMPYLPFPDDWPVFPSKDKVGDWLEHYADIMELNYWSGTECVGAEFDEAAGTWKVRVNRRGEDVELRPTQLVFALGVSGYPNTPSFPGADSFAGQQCHSSEFTGEEDYEGTRAVVIGSNNSAHDICATLWQKGAEVTMVQRSSTHISRSESLMDLGLGPLYSEEALANGVTTEKADMLFASWPYALLPDAQKPVYDAMAERDAEFYQQLRDVGFDLDFGEDGSGLFVKYLRRGSGYYIDVGASQLLIDGEVALASGQVDHIESDAVVLADGTRLPADLIVYATGYGSMNQWLTDIVSPEVADRVGKVWGFGSDTKRDPGPWEGELRNMWKPTNVEQLWIHGGNLHQSRHYSKYLTLQLKARMEGISTPVYGLQEVHHTE</sequence>
<proteinExistence type="predicted"/>
<dbReference type="Gene3D" id="3.10.450.50">
    <property type="match status" value="1"/>
</dbReference>
<feature type="region of interest" description="Disordered" evidence="2">
    <location>
        <begin position="1"/>
        <end position="20"/>
    </location>
</feature>
<dbReference type="GO" id="GO:0050660">
    <property type="term" value="F:flavin adenine dinucleotide binding"/>
    <property type="evidence" value="ECO:0007669"/>
    <property type="project" value="TreeGrafter"/>
</dbReference>
<dbReference type="AlphaFoldDB" id="A0A173LP62"/>
<dbReference type="GO" id="GO:0004497">
    <property type="term" value="F:monooxygenase activity"/>
    <property type="evidence" value="ECO:0007669"/>
    <property type="project" value="UniProtKB-KW"/>
</dbReference>
<accession>A0A173LP62</accession>
<dbReference type="InterPro" id="IPR032710">
    <property type="entry name" value="NTF2-like_dom_sf"/>
</dbReference>
<gene>
    <name evidence="3" type="ORF">BJL86_2933</name>
</gene>
<dbReference type="Gene3D" id="3.50.50.60">
    <property type="entry name" value="FAD/NAD(P)-binding domain"/>
    <property type="match status" value="2"/>
</dbReference>
<keyword evidence="4" id="KW-1185">Reference proteome</keyword>
<reference evidence="3 4" key="1">
    <citation type="submission" date="2016-06" db="EMBL/GenBank/DDBJ databases">
        <title>Complete genome sequence of a saline-alkali tolerant type strain Dietzia timorensis ID05-A0528T.</title>
        <authorList>
            <person name="Wu X."/>
        </authorList>
    </citation>
    <scope>NUCLEOTIDE SEQUENCE [LARGE SCALE GENOMIC DNA]</scope>
    <source>
        <strain evidence="3 4">ID05-A0528</strain>
    </source>
</reference>
<organism evidence="3 4">
    <name type="scientific">Dietzia timorensis</name>
    <dbReference type="NCBI Taxonomy" id="499555"/>
    <lineage>
        <taxon>Bacteria</taxon>
        <taxon>Bacillati</taxon>
        <taxon>Actinomycetota</taxon>
        <taxon>Actinomycetes</taxon>
        <taxon>Mycobacteriales</taxon>
        <taxon>Dietziaceae</taxon>
        <taxon>Dietzia</taxon>
    </lineage>
</organism>
<dbReference type="EMBL" id="CP015961">
    <property type="protein sequence ID" value="ANI93693.1"/>
    <property type="molecule type" value="Genomic_DNA"/>
</dbReference>
<dbReference type="SUPFAM" id="SSF54427">
    <property type="entry name" value="NTF2-like"/>
    <property type="match status" value="1"/>
</dbReference>
<protein>
    <submittedName>
        <fullName evidence="3">Flavin-containing monooxygenase YUCCA8</fullName>
    </submittedName>
</protein>
<name>A0A173LP62_9ACTN</name>
<dbReference type="PANTHER" id="PTHR43539">
    <property type="entry name" value="FLAVIN-BINDING MONOOXYGENASE-LIKE PROTEIN (AFU_ORTHOLOGUE AFUA_4G09220)"/>
    <property type="match status" value="1"/>
</dbReference>
<dbReference type="STRING" id="499555.BJL86_2933"/>
<evidence type="ECO:0000313" key="4">
    <source>
        <dbReference type="Proteomes" id="UP000186104"/>
    </source>
</evidence>
<evidence type="ECO:0000256" key="1">
    <source>
        <dbReference type="ARBA" id="ARBA00023002"/>
    </source>
</evidence>
<dbReference type="KEGG" id="dtm:BJL86_2933"/>
<dbReference type="Proteomes" id="UP000186104">
    <property type="component" value="Chromosome"/>
</dbReference>
<dbReference type="PANTHER" id="PTHR43539:SF68">
    <property type="entry name" value="FLAVIN-BINDING MONOOXYGENASE-LIKE PROTEIN (AFU_ORTHOLOGUE AFUA_4G09220)"/>
    <property type="match status" value="1"/>
</dbReference>
<keyword evidence="1" id="KW-0560">Oxidoreductase</keyword>
<dbReference type="RefSeq" id="WP_075845061.1">
    <property type="nucleotide sequence ID" value="NZ_CP015961.1"/>
</dbReference>
<dbReference type="OrthoDB" id="9808049at2"/>
<keyword evidence="3" id="KW-0503">Monooxygenase</keyword>
<dbReference type="InterPro" id="IPR050982">
    <property type="entry name" value="Auxin_biosynth/cation_transpt"/>
</dbReference>
<dbReference type="SUPFAM" id="SSF51905">
    <property type="entry name" value="FAD/NAD(P)-binding domain"/>
    <property type="match status" value="2"/>
</dbReference>
<dbReference type="Pfam" id="PF13738">
    <property type="entry name" value="Pyr_redox_3"/>
    <property type="match status" value="1"/>
</dbReference>